<proteinExistence type="predicted"/>
<feature type="zinc finger region" description="C3H1-type" evidence="1">
    <location>
        <begin position="177"/>
        <end position="203"/>
    </location>
</feature>
<evidence type="ECO:0000256" key="1">
    <source>
        <dbReference type="PROSITE-ProRule" id="PRU00723"/>
    </source>
</evidence>
<keyword evidence="1" id="KW-0863">Zinc-finger</keyword>
<feature type="region of interest" description="Disordered" evidence="2">
    <location>
        <begin position="315"/>
        <end position="335"/>
    </location>
</feature>
<keyword evidence="1" id="KW-0862">Zinc</keyword>
<dbReference type="Gene3D" id="3.30.1370.210">
    <property type="match status" value="1"/>
</dbReference>
<accession>A0A8H5HY15</accession>
<gene>
    <name evidence="4" type="ORF">D9757_002456</name>
</gene>
<evidence type="ECO:0000313" key="4">
    <source>
        <dbReference type="EMBL" id="KAF5391513.1"/>
    </source>
</evidence>
<keyword evidence="5" id="KW-1185">Reference proteome</keyword>
<evidence type="ECO:0000259" key="3">
    <source>
        <dbReference type="PROSITE" id="PS50103"/>
    </source>
</evidence>
<dbReference type="GO" id="GO:0008270">
    <property type="term" value="F:zinc ion binding"/>
    <property type="evidence" value="ECO:0007669"/>
    <property type="project" value="UniProtKB-KW"/>
</dbReference>
<feature type="zinc finger region" description="C3H1-type" evidence="1">
    <location>
        <begin position="142"/>
        <end position="170"/>
    </location>
</feature>
<organism evidence="4 5">
    <name type="scientific">Collybiopsis confluens</name>
    <dbReference type="NCBI Taxonomy" id="2823264"/>
    <lineage>
        <taxon>Eukaryota</taxon>
        <taxon>Fungi</taxon>
        <taxon>Dikarya</taxon>
        <taxon>Basidiomycota</taxon>
        <taxon>Agaricomycotina</taxon>
        <taxon>Agaricomycetes</taxon>
        <taxon>Agaricomycetidae</taxon>
        <taxon>Agaricales</taxon>
        <taxon>Marasmiineae</taxon>
        <taxon>Omphalotaceae</taxon>
        <taxon>Collybiopsis</taxon>
    </lineage>
</organism>
<name>A0A8H5HY15_9AGAR</name>
<sequence length="418" mass="46779">MGEIYKPLDIPGYYGFLARNYTQLTLFDEAEAVATRALELQPSRLSARYHRAVARLKMDDLHGAVADVDALCQLVPKIEMLESKFPGIQQMRDSLYATLQVDHPSEVIKKTLSWPGPRTPPAPLTNEDHRPRRVDQASGKVRNTPPCRRYNRDSTSCQWHGDCGFSHTPDVNSIRDTKEQNVCLTFLLGRCPRRKCYYKHSTSDLPSDVTTSPSCESTFTLKLQWWNDIIRLREVGRFLDERGLRLDREYQERVKAREAKAGKAVDAAPKVSNAPASSRVVEAVKKDVPPLKAHASAIVPSAAAVAKTTTIGREKPETGYAKKSSNKKTNPSMAATPVPAGAIQKFKEKKAQQQQQHIMAASSKVNRYPLSRSVKALEKFANCGFTDDDVGDLLEFGMNPWDENAHSVFAEVDDWVPR</sequence>
<feature type="domain" description="C3H1-type" evidence="3">
    <location>
        <begin position="142"/>
        <end position="170"/>
    </location>
</feature>
<dbReference type="EMBL" id="JAACJN010000009">
    <property type="protein sequence ID" value="KAF5391513.1"/>
    <property type="molecule type" value="Genomic_DNA"/>
</dbReference>
<feature type="domain" description="C3H1-type" evidence="3">
    <location>
        <begin position="177"/>
        <end position="203"/>
    </location>
</feature>
<comment type="caution">
    <text evidence="4">The sequence shown here is derived from an EMBL/GenBank/DDBJ whole genome shotgun (WGS) entry which is preliminary data.</text>
</comment>
<dbReference type="InterPro" id="IPR011990">
    <property type="entry name" value="TPR-like_helical_dom_sf"/>
</dbReference>
<evidence type="ECO:0000313" key="5">
    <source>
        <dbReference type="Proteomes" id="UP000518752"/>
    </source>
</evidence>
<keyword evidence="1" id="KW-0479">Metal-binding</keyword>
<dbReference type="PROSITE" id="PS50103">
    <property type="entry name" value="ZF_C3H1"/>
    <property type="match status" value="2"/>
</dbReference>
<reference evidence="4 5" key="1">
    <citation type="journal article" date="2020" name="ISME J.">
        <title>Uncovering the hidden diversity of litter-decomposition mechanisms in mushroom-forming fungi.</title>
        <authorList>
            <person name="Floudas D."/>
            <person name="Bentzer J."/>
            <person name="Ahren D."/>
            <person name="Johansson T."/>
            <person name="Persson P."/>
            <person name="Tunlid A."/>
        </authorList>
    </citation>
    <scope>NUCLEOTIDE SEQUENCE [LARGE SCALE GENOMIC DNA]</scope>
    <source>
        <strain evidence="4 5">CBS 406.79</strain>
    </source>
</reference>
<dbReference type="Proteomes" id="UP000518752">
    <property type="component" value="Unassembled WGS sequence"/>
</dbReference>
<dbReference type="AlphaFoldDB" id="A0A8H5HY15"/>
<dbReference type="OrthoDB" id="629492at2759"/>
<dbReference type="Gene3D" id="1.25.40.10">
    <property type="entry name" value="Tetratricopeptide repeat domain"/>
    <property type="match status" value="1"/>
</dbReference>
<feature type="region of interest" description="Disordered" evidence="2">
    <location>
        <begin position="113"/>
        <end position="147"/>
    </location>
</feature>
<protein>
    <recommendedName>
        <fullName evidence="3">C3H1-type domain-containing protein</fullName>
    </recommendedName>
</protein>
<evidence type="ECO:0000256" key="2">
    <source>
        <dbReference type="SAM" id="MobiDB-lite"/>
    </source>
</evidence>
<dbReference type="SUPFAM" id="SSF48452">
    <property type="entry name" value="TPR-like"/>
    <property type="match status" value="1"/>
</dbReference>
<feature type="compositionally biased region" description="Basic and acidic residues" evidence="2">
    <location>
        <begin position="126"/>
        <end position="135"/>
    </location>
</feature>
<dbReference type="InterPro" id="IPR000571">
    <property type="entry name" value="Znf_CCCH"/>
</dbReference>